<organism evidence="6 7">
    <name type="scientific">Lawsonella clevelandensis</name>
    <dbReference type="NCBI Taxonomy" id="1528099"/>
    <lineage>
        <taxon>Bacteria</taxon>
        <taxon>Bacillati</taxon>
        <taxon>Actinomycetota</taxon>
        <taxon>Actinomycetes</taxon>
        <taxon>Mycobacteriales</taxon>
        <taxon>Lawsonellaceae</taxon>
        <taxon>Lawsonella</taxon>
    </lineage>
</organism>
<dbReference type="RefSeq" id="WP_290598860.1">
    <property type="nucleotide sequence ID" value="NZ_CAKZIO010000015.1"/>
</dbReference>
<dbReference type="GO" id="GO:0009253">
    <property type="term" value="P:peptidoglycan catabolic process"/>
    <property type="evidence" value="ECO:0007669"/>
    <property type="project" value="InterPro"/>
</dbReference>
<name>A0A2W5K0Y1_9ACTN</name>
<comment type="similarity">
    <text evidence="1">Belongs to the glycosyl hydrolase 25 family.</text>
</comment>
<feature type="chain" id="PRO_5016028048" description="Lysozyme M1" evidence="5">
    <location>
        <begin position="25"/>
        <end position="334"/>
    </location>
</feature>
<dbReference type="GO" id="GO:0016052">
    <property type="term" value="P:carbohydrate catabolic process"/>
    <property type="evidence" value="ECO:0007669"/>
    <property type="project" value="TreeGrafter"/>
</dbReference>
<reference evidence="6 7" key="1">
    <citation type="submission" date="2017-08" db="EMBL/GenBank/DDBJ databases">
        <title>Infants hospitalized years apart are colonized by the same room-sourced microbial strains.</title>
        <authorList>
            <person name="Brooks B."/>
            <person name="Olm M.R."/>
            <person name="Firek B.A."/>
            <person name="Baker R."/>
            <person name="Thomas B.C."/>
            <person name="Morowitz M.J."/>
            <person name="Banfield J.F."/>
        </authorList>
    </citation>
    <scope>NUCLEOTIDE SEQUENCE [LARGE SCALE GENOMIC DNA]</scope>
    <source>
        <strain evidence="6">S2_006_000_R1_57</strain>
    </source>
</reference>
<keyword evidence="3" id="KW-0326">Glycosidase</keyword>
<dbReference type="GO" id="GO:0003796">
    <property type="term" value="F:lysozyme activity"/>
    <property type="evidence" value="ECO:0007669"/>
    <property type="project" value="InterPro"/>
</dbReference>
<dbReference type="SMART" id="SM00641">
    <property type="entry name" value="Glyco_25"/>
    <property type="match status" value="1"/>
</dbReference>
<dbReference type="EMBL" id="QFOZ01000011">
    <property type="protein sequence ID" value="PZP88456.1"/>
    <property type="molecule type" value="Genomic_DNA"/>
</dbReference>
<evidence type="ECO:0008006" key="8">
    <source>
        <dbReference type="Google" id="ProtNLM"/>
    </source>
</evidence>
<evidence type="ECO:0000256" key="1">
    <source>
        <dbReference type="ARBA" id="ARBA00010646"/>
    </source>
</evidence>
<keyword evidence="2" id="KW-0378">Hydrolase</keyword>
<dbReference type="InterPro" id="IPR018077">
    <property type="entry name" value="Glyco_hydro_fam25_subgr"/>
</dbReference>
<dbReference type="Pfam" id="PF01183">
    <property type="entry name" value="Glyco_hydro_25"/>
    <property type="match status" value="1"/>
</dbReference>
<sequence length="334" mass="36322">MSHWSRRTTMLLTSGIAAVSVALAAPAIALLPGSDVASHQHPGSMAIDWARVKAAGQQFAIVKATEGLSYVNPHYQEDSTSMRAAGLIRGTYHYALPQYSAILQTQHYAAVLATNTTSLDLPPALDLEETGGLSPAALQIWVRAFLTTLDKLTGRQTIIYVSPGFWRYQMGNTTEFSERPLWIADYNGGTSPTMPLPGGWTKWTFWQYTGNGSVDGVATPIDLNTFNGSKQELLALTRLGASQKTILSDGIDPDALPPLPELPAIDKNDIPDIRAFIPPDVQRKIERDARKQLRNAIPKSVPTKIPANVSKKVPTNVPKNVPKNFPKGVPAPRH</sequence>
<feature type="signal peptide" evidence="5">
    <location>
        <begin position="1"/>
        <end position="24"/>
    </location>
</feature>
<dbReference type="Proteomes" id="UP000248606">
    <property type="component" value="Unassembled WGS sequence"/>
</dbReference>
<comment type="caution">
    <text evidence="6">The sequence shown here is derived from an EMBL/GenBank/DDBJ whole genome shotgun (WGS) entry which is preliminary data.</text>
</comment>
<evidence type="ECO:0000256" key="5">
    <source>
        <dbReference type="SAM" id="SignalP"/>
    </source>
</evidence>
<dbReference type="InterPro" id="IPR017853">
    <property type="entry name" value="GH"/>
</dbReference>
<dbReference type="AlphaFoldDB" id="A0A2W5K0Y1"/>
<accession>A0A2W5K0Y1</accession>
<dbReference type="GO" id="GO:0016998">
    <property type="term" value="P:cell wall macromolecule catabolic process"/>
    <property type="evidence" value="ECO:0007669"/>
    <property type="project" value="InterPro"/>
</dbReference>
<dbReference type="Gene3D" id="3.20.20.80">
    <property type="entry name" value="Glycosidases"/>
    <property type="match status" value="1"/>
</dbReference>
<dbReference type="PANTHER" id="PTHR34135">
    <property type="entry name" value="LYSOZYME"/>
    <property type="match status" value="1"/>
</dbReference>
<evidence type="ECO:0000256" key="3">
    <source>
        <dbReference type="ARBA" id="ARBA00023295"/>
    </source>
</evidence>
<dbReference type="SUPFAM" id="SSF51445">
    <property type="entry name" value="(Trans)glycosidases"/>
    <property type="match status" value="1"/>
</dbReference>
<proteinExistence type="inferred from homology"/>
<protein>
    <recommendedName>
        <fullName evidence="8">Lysozyme M1</fullName>
    </recommendedName>
</protein>
<gene>
    <name evidence="6" type="ORF">DI579_06190</name>
</gene>
<dbReference type="PROSITE" id="PS51904">
    <property type="entry name" value="GLYCOSYL_HYDROL_F25_2"/>
    <property type="match status" value="1"/>
</dbReference>
<evidence type="ECO:0000256" key="2">
    <source>
        <dbReference type="ARBA" id="ARBA00022801"/>
    </source>
</evidence>
<evidence type="ECO:0000256" key="4">
    <source>
        <dbReference type="SAM" id="MobiDB-lite"/>
    </source>
</evidence>
<dbReference type="CDD" id="cd00599">
    <property type="entry name" value="GH25_muramidase"/>
    <property type="match status" value="1"/>
</dbReference>
<evidence type="ECO:0000313" key="6">
    <source>
        <dbReference type="EMBL" id="PZP88456.1"/>
    </source>
</evidence>
<dbReference type="PANTHER" id="PTHR34135:SF2">
    <property type="entry name" value="LYSOZYME"/>
    <property type="match status" value="1"/>
</dbReference>
<keyword evidence="5" id="KW-0732">Signal</keyword>
<dbReference type="InterPro" id="IPR002053">
    <property type="entry name" value="Glyco_hydro_25"/>
</dbReference>
<evidence type="ECO:0000313" key="7">
    <source>
        <dbReference type="Proteomes" id="UP000248606"/>
    </source>
</evidence>
<feature type="region of interest" description="Disordered" evidence="4">
    <location>
        <begin position="295"/>
        <end position="334"/>
    </location>
</feature>